<dbReference type="Pfam" id="PF00083">
    <property type="entry name" value="Sugar_tr"/>
    <property type="match status" value="1"/>
</dbReference>
<reference evidence="10 11" key="1">
    <citation type="submission" date="2020-04" db="EMBL/GenBank/DDBJ databases">
        <title>The Whole Genome Analysis of High salt-tolerant Sphingobium yanoikuyae YC-XJ2 with Aryl organophosphorus flame retardants (aryl-OPFRs)-degrading capacity and characteristics of Related phosphotriesterase.</title>
        <authorList>
            <person name="Li X."/>
        </authorList>
    </citation>
    <scope>NUCLEOTIDE SEQUENCE [LARGE SCALE GENOMIC DNA]</scope>
    <source>
        <strain evidence="10 11">YC-XJ2</strain>
    </source>
</reference>
<dbReference type="InterPro" id="IPR005828">
    <property type="entry name" value="MFS_sugar_transport-like"/>
</dbReference>
<evidence type="ECO:0000256" key="8">
    <source>
        <dbReference type="SAM" id="Phobius"/>
    </source>
</evidence>
<keyword evidence="3 7" id="KW-0813">Transport</keyword>
<feature type="transmembrane region" description="Helical" evidence="8">
    <location>
        <begin position="40"/>
        <end position="59"/>
    </location>
</feature>
<gene>
    <name evidence="10" type="ORF">HH800_13290</name>
</gene>
<feature type="transmembrane region" description="Helical" evidence="8">
    <location>
        <begin position="371"/>
        <end position="387"/>
    </location>
</feature>
<dbReference type="SUPFAM" id="SSF103473">
    <property type="entry name" value="MFS general substrate transporter"/>
    <property type="match status" value="1"/>
</dbReference>
<evidence type="ECO:0000259" key="9">
    <source>
        <dbReference type="PROSITE" id="PS50850"/>
    </source>
</evidence>
<dbReference type="InterPro" id="IPR003663">
    <property type="entry name" value="Sugar/inositol_transpt"/>
</dbReference>
<dbReference type="Gene3D" id="1.20.1250.20">
    <property type="entry name" value="MFS general substrate transporter like domains"/>
    <property type="match status" value="2"/>
</dbReference>
<dbReference type="AlphaFoldDB" id="A0A6M4G7D4"/>
<dbReference type="PANTHER" id="PTHR48023:SF4">
    <property type="entry name" value="D-XYLOSE-PROTON SYMPORTER-LIKE 2"/>
    <property type="match status" value="1"/>
</dbReference>
<dbReference type="Proteomes" id="UP000502611">
    <property type="component" value="Chromosome"/>
</dbReference>
<dbReference type="GO" id="GO:0022857">
    <property type="term" value="F:transmembrane transporter activity"/>
    <property type="evidence" value="ECO:0007669"/>
    <property type="project" value="InterPro"/>
</dbReference>
<comment type="subcellular location">
    <subcellularLocation>
        <location evidence="1">Membrane</location>
        <topology evidence="1">Multi-pass membrane protein</topology>
    </subcellularLocation>
</comment>
<dbReference type="InterPro" id="IPR020846">
    <property type="entry name" value="MFS_dom"/>
</dbReference>
<name>A0A6M4G7D4_SPHYA</name>
<dbReference type="NCBIfam" id="TIGR00879">
    <property type="entry name" value="SP"/>
    <property type="match status" value="1"/>
</dbReference>
<dbReference type="RefSeq" id="WP_169861359.1">
    <property type="nucleotide sequence ID" value="NZ_CP053021.1"/>
</dbReference>
<proteinExistence type="inferred from homology"/>
<protein>
    <submittedName>
        <fullName evidence="10">Sugar porter family MFS transporter</fullName>
    </submittedName>
</protein>
<evidence type="ECO:0000313" key="11">
    <source>
        <dbReference type="Proteomes" id="UP000502611"/>
    </source>
</evidence>
<dbReference type="InterPro" id="IPR005829">
    <property type="entry name" value="Sugar_transporter_CS"/>
</dbReference>
<organism evidence="10 11">
    <name type="scientific">Sphingobium yanoikuyae</name>
    <name type="common">Sphingomonas yanoikuyae</name>
    <dbReference type="NCBI Taxonomy" id="13690"/>
    <lineage>
        <taxon>Bacteria</taxon>
        <taxon>Pseudomonadati</taxon>
        <taxon>Pseudomonadota</taxon>
        <taxon>Alphaproteobacteria</taxon>
        <taxon>Sphingomonadales</taxon>
        <taxon>Sphingomonadaceae</taxon>
        <taxon>Sphingobium</taxon>
    </lineage>
</organism>
<feature type="transmembrane region" description="Helical" evidence="8">
    <location>
        <begin position="99"/>
        <end position="117"/>
    </location>
</feature>
<evidence type="ECO:0000256" key="1">
    <source>
        <dbReference type="ARBA" id="ARBA00004141"/>
    </source>
</evidence>
<comment type="similarity">
    <text evidence="2 7">Belongs to the major facilitator superfamily. Sugar transporter (TC 2.A.1.1) family.</text>
</comment>
<dbReference type="GO" id="GO:0016020">
    <property type="term" value="C:membrane"/>
    <property type="evidence" value="ECO:0007669"/>
    <property type="project" value="UniProtKB-SubCell"/>
</dbReference>
<feature type="transmembrane region" description="Helical" evidence="8">
    <location>
        <begin position="163"/>
        <end position="182"/>
    </location>
</feature>
<feature type="domain" description="Major facilitator superfamily (MFS) profile" evidence="9">
    <location>
        <begin position="5"/>
        <end position="415"/>
    </location>
</feature>
<evidence type="ECO:0000313" key="10">
    <source>
        <dbReference type="EMBL" id="QJR03059.1"/>
    </source>
</evidence>
<feature type="transmembrane region" description="Helical" evidence="8">
    <location>
        <begin position="71"/>
        <end position="93"/>
    </location>
</feature>
<evidence type="ECO:0000256" key="3">
    <source>
        <dbReference type="ARBA" id="ARBA00022448"/>
    </source>
</evidence>
<evidence type="ECO:0000256" key="2">
    <source>
        <dbReference type="ARBA" id="ARBA00010992"/>
    </source>
</evidence>
<feature type="transmembrane region" description="Helical" evidence="8">
    <location>
        <begin position="129"/>
        <end position="151"/>
    </location>
</feature>
<evidence type="ECO:0000256" key="7">
    <source>
        <dbReference type="RuleBase" id="RU003346"/>
    </source>
</evidence>
<evidence type="ECO:0000256" key="5">
    <source>
        <dbReference type="ARBA" id="ARBA00022989"/>
    </source>
</evidence>
<dbReference type="InterPro" id="IPR050820">
    <property type="entry name" value="MFS_Sugar_Transporter"/>
</dbReference>
<evidence type="ECO:0000256" key="4">
    <source>
        <dbReference type="ARBA" id="ARBA00022692"/>
    </source>
</evidence>
<dbReference type="InterPro" id="IPR036259">
    <property type="entry name" value="MFS_trans_sf"/>
</dbReference>
<accession>A0A6M4G7D4</accession>
<evidence type="ECO:0000256" key="6">
    <source>
        <dbReference type="ARBA" id="ARBA00023136"/>
    </source>
</evidence>
<dbReference type="PROSITE" id="PS50850">
    <property type="entry name" value="MFS"/>
    <property type="match status" value="1"/>
</dbReference>
<feature type="transmembrane region" description="Helical" evidence="8">
    <location>
        <begin position="233"/>
        <end position="255"/>
    </location>
</feature>
<dbReference type="PROSITE" id="PS00216">
    <property type="entry name" value="SUGAR_TRANSPORT_1"/>
    <property type="match status" value="1"/>
</dbReference>
<sequence length="435" mass="45799">MPVRFAASAGLAGLLFGFDTAVISGATDSLRTAFALSPTGLGLAVSAALWGTLVGATCSGRPGDRWGSRTLLIWIAAAYLLSALASAMAPSFWSFSLARFIGGLAIGGSSVLAPVYISEISPARRRGLLVGLFQFNIVAGILLAYLSNFLIAMQFPEAIAWRWKLAAAALPSLLFLILMFDLPASPRWLASKGLMVQARLAAKRLGMDSGDWPDVTPPSPGARLNWHQHARPILLALAIAAFNQLSGINAILYYINDIFAAAGFSRLSADMQAVAIGLANLGATLFAMAIIDSVGRRPLLLIGAAGTCLALSGVAAIYATGSGAVLLLPLLILFIVSFAVSQGAVIWVYLSEIFPTPVRARGQALGSATHWVLNALISFAFPVIAAWSHAWPFAIFAAATAAQLLVVWFFFPETRGVALEDIDLATGLSRTPHPH</sequence>
<feature type="transmembrane region" description="Helical" evidence="8">
    <location>
        <begin position="325"/>
        <end position="350"/>
    </location>
</feature>
<keyword evidence="4 8" id="KW-0812">Transmembrane</keyword>
<dbReference type="PROSITE" id="PS00217">
    <property type="entry name" value="SUGAR_TRANSPORT_2"/>
    <property type="match status" value="1"/>
</dbReference>
<dbReference type="PRINTS" id="PR00171">
    <property type="entry name" value="SUGRTRNSPORT"/>
</dbReference>
<feature type="transmembrane region" description="Helical" evidence="8">
    <location>
        <begin position="271"/>
        <end position="291"/>
    </location>
</feature>
<feature type="transmembrane region" description="Helical" evidence="8">
    <location>
        <begin position="393"/>
        <end position="411"/>
    </location>
</feature>
<dbReference type="EMBL" id="CP053021">
    <property type="protein sequence ID" value="QJR03059.1"/>
    <property type="molecule type" value="Genomic_DNA"/>
</dbReference>
<keyword evidence="6 8" id="KW-0472">Membrane</keyword>
<feature type="transmembrane region" description="Helical" evidence="8">
    <location>
        <begin position="298"/>
        <end position="319"/>
    </location>
</feature>
<keyword evidence="5 8" id="KW-1133">Transmembrane helix</keyword>
<dbReference type="PANTHER" id="PTHR48023">
    <property type="entry name" value="D-XYLOSE-PROTON SYMPORTER-LIKE 2"/>
    <property type="match status" value="1"/>
</dbReference>